<comment type="caution">
    <text evidence="3">The sequence shown here is derived from an EMBL/GenBank/DDBJ whole genome shotgun (WGS) entry which is preliminary data.</text>
</comment>
<proteinExistence type="predicted"/>
<evidence type="ECO:0000259" key="1">
    <source>
        <dbReference type="Pfam" id="PF05117"/>
    </source>
</evidence>
<dbReference type="Gene3D" id="3.30.70.970">
    <property type="entry name" value="RraB-like"/>
    <property type="match status" value="1"/>
</dbReference>
<dbReference type="Pfam" id="PF06877">
    <property type="entry name" value="RraB"/>
    <property type="match status" value="1"/>
</dbReference>
<organism evidence="3 4">
    <name type="scientific">Chitinophaga silvatica</name>
    <dbReference type="NCBI Taxonomy" id="2282649"/>
    <lineage>
        <taxon>Bacteria</taxon>
        <taxon>Pseudomonadati</taxon>
        <taxon>Bacteroidota</taxon>
        <taxon>Chitinophagia</taxon>
        <taxon>Chitinophagales</taxon>
        <taxon>Chitinophagaceae</taxon>
        <taxon>Chitinophaga</taxon>
    </lineage>
</organism>
<dbReference type="InterPro" id="IPR016097">
    <property type="entry name" value="DUF695"/>
</dbReference>
<dbReference type="RefSeq" id="WP_116978571.1">
    <property type="nucleotide sequence ID" value="NZ_QPMM01000016.1"/>
</dbReference>
<dbReference type="InterPro" id="IPR036701">
    <property type="entry name" value="RraB-like_sf"/>
</dbReference>
<dbReference type="AlphaFoldDB" id="A0A3E1Y355"/>
<protein>
    <submittedName>
        <fullName evidence="3">DUF695 domain-containing protein</fullName>
    </submittedName>
</protein>
<dbReference type="OrthoDB" id="7839302at2"/>
<evidence type="ECO:0000313" key="3">
    <source>
        <dbReference type="EMBL" id="RFS19093.1"/>
    </source>
</evidence>
<dbReference type="SUPFAM" id="SSF89946">
    <property type="entry name" value="Hypothetical protein VC0424"/>
    <property type="match status" value="1"/>
</dbReference>
<dbReference type="EMBL" id="QPMM01000016">
    <property type="protein sequence ID" value="RFS19093.1"/>
    <property type="molecule type" value="Genomic_DNA"/>
</dbReference>
<accession>A0A3E1Y355</accession>
<dbReference type="Pfam" id="PF05117">
    <property type="entry name" value="DUF695"/>
    <property type="match status" value="1"/>
</dbReference>
<dbReference type="Proteomes" id="UP000260644">
    <property type="component" value="Unassembled WGS sequence"/>
</dbReference>
<evidence type="ECO:0000259" key="2">
    <source>
        <dbReference type="Pfam" id="PF06877"/>
    </source>
</evidence>
<feature type="domain" description="DUF695" evidence="1">
    <location>
        <begin position="8"/>
        <end position="140"/>
    </location>
</feature>
<dbReference type="InterPro" id="IPR009671">
    <property type="entry name" value="RraB_dom"/>
</dbReference>
<keyword evidence="4" id="KW-1185">Reference proteome</keyword>
<gene>
    <name evidence="3" type="ORF">DVR12_25125</name>
</gene>
<name>A0A3E1Y355_9BACT</name>
<feature type="domain" description="Regulator of ribonuclease activity B" evidence="2">
    <location>
        <begin position="149"/>
        <end position="248"/>
    </location>
</feature>
<evidence type="ECO:0000313" key="4">
    <source>
        <dbReference type="Proteomes" id="UP000260644"/>
    </source>
</evidence>
<sequence length="252" mass="29953">MHKDYRPDWDIYTCHIEESPAVIGLDLDLRRFAPLKEKPNAIYITVYLNNPREDGFPKDTEFAIMGEIEDKLVDVLQTKLDAQFVGRTYSNGVRDFYFYVGETILHDKYISDVMISFPDYRYDFGVKEDNNWELYFDYLFPDVYEFQRIQNRKVLRMLQQHGDVAEKLRPIEHWIHFKTIEDRTLFWEHIKENGFTLIKEDGTENPEFPFKLCISRNDKASESAVNSVVMGLWELSQQVNALYDGWETSIMK</sequence>
<reference evidence="3 4" key="1">
    <citation type="submission" date="2018-07" db="EMBL/GenBank/DDBJ databases">
        <title>Chitinophaga K2CV101002-2 sp. nov., isolated from a monsoon evergreen broad-leaved forest soil.</title>
        <authorList>
            <person name="Lv Y."/>
        </authorList>
    </citation>
    <scope>NUCLEOTIDE SEQUENCE [LARGE SCALE GENOMIC DNA]</scope>
    <source>
        <strain evidence="3 4">GDMCC 1.1288</strain>
    </source>
</reference>